<dbReference type="STRING" id="504798.SAMN05421871_11851"/>
<evidence type="ECO:0000256" key="2">
    <source>
        <dbReference type="SAM" id="Phobius"/>
    </source>
</evidence>
<proteinExistence type="predicted"/>
<feature type="transmembrane region" description="Helical" evidence="2">
    <location>
        <begin position="64"/>
        <end position="84"/>
    </location>
</feature>
<evidence type="ECO:0000256" key="1">
    <source>
        <dbReference type="SAM" id="MobiDB-lite"/>
    </source>
</evidence>
<sequence length="290" mass="30955">MSTPLAGPSRGGSAAVRPARPGGGTQLNRLAAQARQAASVRAYQTHPDVVALRVEQVRTQVDRLCWAGIVLGLAFTMTNVQRFAAGSAAAWSLPWCTAWLLDPMVSLVLLAILRAEQVTARYRVATGAWVRRAKWFTLAATYVMNTWASWAAGSVSGVVLHSVPPLVVFTAAEAVTDLRDKLTAAVAAAFTEAEDQPPTLAAVNTVPVHEQAADRPVGERVKRGRRARPVNGRKLFADYLADARAAWSPDVEVTPAWIRQVTQCSRGLSSRLAAALVAELAEDGGQGVRS</sequence>
<feature type="transmembrane region" description="Helical" evidence="2">
    <location>
        <begin position="90"/>
        <end position="113"/>
    </location>
</feature>
<organism evidence="3 4">
    <name type="scientific">Actinokineospora alba</name>
    <dbReference type="NCBI Taxonomy" id="504798"/>
    <lineage>
        <taxon>Bacteria</taxon>
        <taxon>Bacillati</taxon>
        <taxon>Actinomycetota</taxon>
        <taxon>Actinomycetes</taxon>
        <taxon>Pseudonocardiales</taxon>
        <taxon>Pseudonocardiaceae</taxon>
        <taxon>Actinokineospora</taxon>
    </lineage>
</organism>
<dbReference type="EMBL" id="FNJB01000009">
    <property type="protein sequence ID" value="SDP46564.1"/>
    <property type="molecule type" value="Genomic_DNA"/>
</dbReference>
<reference evidence="4" key="1">
    <citation type="submission" date="2016-10" db="EMBL/GenBank/DDBJ databases">
        <authorList>
            <person name="Varghese N."/>
            <person name="Submissions S."/>
        </authorList>
    </citation>
    <scope>NUCLEOTIDE SEQUENCE [LARGE SCALE GENOMIC DNA]</scope>
    <source>
        <strain evidence="4">IBRC-M 10655</strain>
    </source>
</reference>
<keyword evidence="2" id="KW-0812">Transmembrane</keyword>
<feature type="region of interest" description="Disordered" evidence="1">
    <location>
        <begin position="1"/>
        <end position="22"/>
    </location>
</feature>
<keyword evidence="2" id="KW-1133">Transmembrane helix</keyword>
<dbReference type="RefSeq" id="WP_228770087.1">
    <property type="nucleotide sequence ID" value="NZ_FNDV01000018.1"/>
</dbReference>
<keyword evidence="4" id="KW-1185">Reference proteome</keyword>
<keyword evidence="2" id="KW-0472">Membrane</keyword>
<evidence type="ECO:0008006" key="5">
    <source>
        <dbReference type="Google" id="ProtNLM"/>
    </source>
</evidence>
<name>A0A1H0SY13_9PSEU</name>
<evidence type="ECO:0000313" key="3">
    <source>
        <dbReference type="EMBL" id="SDP46564.1"/>
    </source>
</evidence>
<evidence type="ECO:0000313" key="4">
    <source>
        <dbReference type="Proteomes" id="UP000199651"/>
    </source>
</evidence>
<accession>A0A1H0SY13</accession>
<gene>
    <name evidence="3" type="ORF">SAMN05192558_109153</name>
</gene>
<dbReference type="AlphaFoldDB" id="A0A1H0SY13"/>
<dbReference type="Proteomes" id="UP000199651">
    <property type="component" value="Unassembled WGS sequence"/>
</dbReference>
<protein>
    <recommendedName>
        <fullName evidence="5">DUF2637 domain-containing protein</fullName>
    </recommendedName>
</protein>